<dbReference type="InterPro" id="IPR029044">
    <property type="entry name" value="Nucleotide-diphossugar_trans"/>
</dbReference>
<dbReference type="PANTHER" id="PTHR43685:SF14">
    <property type="entry name" value="GLYCOSYLTRANSFERASE 2-LIKE DOMAIN-CONTAINING PROTEIN"/>
    <property type="match status" value="1"/>
</dbReference>
<dbReference type="CDD" id="cd00761">
    <property type="entry name" value="Glyco_tranf_GTA_type"/>
    <property type="match status" value="1"/>
</dbReference>
<accession>A0A2N6LMA5</accession>
<dbReference type="NCBIfam" id="NF038302">
    <property type="entry name" value="EPS_HpsE"/>
    <property type="match status" value="1"/>
</dbReference>
<dbReference type="Gene3D" id="3.90.550.10">
    <property type="entry name" value="Spore Coat Polysaccharide Biosynthesis Protein SpsA, Chain A"/>
    <property type="match status" value="1"/>
</dbReference>
<dbReference type="PANTHER" id="PTHR43685">
    <property type="entry name" value="GLYCOSYLTRANSFERASE"/>
    <property type="match status" value="1"/>
</dbReference>
<dbReference type="GO" id="GO:0016740">
    <property type="term" value="F:transferase activity"/>
    <property type="evidence" value="ECO:0007669"/>
    <property type="project" value="UniProtKB-KW"/>
</dbReference>
<dbReference type="AlphaFoldDB" id="A0A2N6LMA5"/>
<reference evidence="2 3" key="1">
    <citation type="submission" date="2017-07" db="EMBL/GenBank/DDBJ databases">
        <title>Genomes of Fischerella (Mastigocladus) sp. strains.</title>
        <authorList>
            <person name="Miller S.R."/>
        </authorList>
    </citation>
    <scope>NUCLEOTIDE SEQUENCE [LARGE SCALE GENOMIC DNA]</scope>
    <source>
        <strain evidence="2 3">CCMEE 5318</strain>
    </source>
</reference>
<evidence type="ECO:0000259" key="1">
    <source>
        <dbReference type="Pfam" id="PF00535"/>
    </source>
</evidence>
<dbReference type="RefSeq" id="WP_102180532.1">
    <property type="nucleotide sequence ID" value="NZ_NMQE01000100.1"/>
</dbReference>
<dbReference type="Pfam" id="PF00535">
    <property type="entry name" value="Glycos_transf_2"/>
    <property type="match status" value="1"/>
</dbReference>
<dbReference type="SUPFAM" id="SSF53448">
    <property type="entry name" value="Nucleotide-diphospho-sugar transferases"/>
    <property type="match status" value="1"/>
</dbReference>
<name>A0A2N6LMA5_9CYAN</name>
<gene>
    <name evidence="2" type="ORF">CEN46_03970</name>
</gene>
<protein>
    <submittedName>
        <fullName evidence="2">Glycosyl transferase</fullName>
    </submittedName>
</protein>
<sequence>MVEFTLAIPTYNRAKYLPLILERLRSQVDVEDLSWEIIIIDNNSNDNTAEVIRSYQANWNINCSLNYFLEREQGITFARLRAVREAKGQLIAFLDDDNLPAPNWVKEAVVFAQKHPHAGAFGGQIHGDFEVKPPENIERIQGLLAIRERGDQANLYDPINLSLPPGAALVFRKKAWEENIPNELIFKGRLGKLKVAGDDFELLLHLHKAGWEIWYNPAMHTYHQIPHWRLEKDYLITLARGCGLSICQLRLINASNWQKPIMFIKIFLSNLRRLLKHIIKYRTQLNNNTVALVEMEFYLSSMLSPFYSLILTIYK</sequence>
<feature type="domain" description="Glycosyltransferase 2-like" evidence="1">
    <location>
        <begin position="6"/>
        <end position="175"/>
    </location>
</feature>
<evidence type="ECO:0000313" key="3">
    <source>
        <dbReference type="Proteomes" id="UP000235081"/>
    </source>
</evidence>
<evidence type="ECO:0000313" key="2">
    <source>
        <dbReference type="EMBL" id="PMB26375.1"/>
    </source>
</evidence>
<proteinExistence type="predicted"/>
<keyword evidence="2" id="KW-0808">Transferase</keyword>
<dbReference type="Proteomes" id="UP000235081">
    <property type="component" value="Unassembled WGS sequence"/>
</dbReference>
<comment type="caution">
    <text evidence="2">The sequence shown here is derived from an EMBL/GenBank/DDBJ whole genome shotgun (WGS) entry which is preliminary data.</text>
</comment>
<dbReference type="InterPro" id="IPR050834">
    <property type="entry name" value="Glycosyltransf_2"/>
</dbReference>
<organism evidence="2 3">
    <name type="scientific">Fischerella thermalis CCMEE 5318</name>
    <dbReference type="NCBI Taxonomy" id="2019666"/>
    <lineage>
        <taxon>Bacteria</taxon>
        <taxon>Bacillati</taxon>
        <taxon>Cyanobacteriota</taxon>
        <taxon>Cyanophyceae</taxon>
        <taxon>Nostocales</taxon>
        <taxon>Hapalosiphonaceae</taxon>
        <taxon>Fischerella</taxon>
    </lineage>
</organism>
<dbReference type="EMBL" id="NMQE01000100">
    <property type="protein sequence ID" value="PMB26375.1"/>
    <property type="molecule type" value="Genomic_DNA"/>
</dbReference>
<dbReference type="InterPro" id="IPR001173">
    <property type="entry name" value="Glyco_trans_2-like"/>
</dbReference>